<dbReference type="OrthoDB" id="434at2759"/>
<dbReference type="InterPro" id="IPR006131">
    <property type="entry name" value="Asp_carbamoyltransf_Asp/Orn-bd"/>
</dbReference>
<keyword evidence="6" id="KW-0479">Metal-binding</keyword>
<evidence type="ECO:0000256" key="10">
    <source>
        <dbReference type="ARBA" id="ARBA00048859"/>
    </source>
</evidence>
<dbReference type="FunFam" id="3.40.50.1370:FF:000005">
    <property type="entry name" value="CAD protein-like isoform X1"/>
    <property type="match status" value="1"/>
</dbReference>
<dbReference type="Proteomes" id="UP000502823">
    <property type="component" value="Unassembled WGS sequence"/>
</dbReference>
<comment type="function">
    <text evidence="9">Catalyzes the condensation of carbamoyl phosphate and aspartate to form carbamoyl aspartate and inorganic phosphate, the committed step in the de novo pyrimidine nucleotide biosynthesis pathway.</text>
</comment>
<evidence type="ECO:0000259" key="14">
    <source>
        <dbReference type="Pfam" id="PF02729"/>
    </source>
</evidence>
<dbReference type="InterPro" id="IPR002082">
    <property type="entry name" value="Asp_carbamoyltransf"/>
</dbReference>
<evidence type="ECO:0000256" key="9">
    <source>
        <dbReference type="ARBA" id="ARBA00043884"/>
    </source>
</evidence>
<dbReference type="SUPFAM" id="SSF52335">
    <property type="entry name" value="Methylglyoxal synthase-like"/>
    <property type="match status" value="1"/>
</dbReference>
<proteinExistence type="inferred from homology"/>
<evidence type="ECO:0000313" key="15">
    <source>
        <dbReference type="EMBL" id="GFG34929.1"/>
    </source>
</evidence>
<dbReference type="FunFam" id="3.20.20.140:FF:000036">
    <property type="entry name" value="Carbamoyl-phosphate synthase large chain"/>
    <property type="match status" value="1"/>
</dbReference>
<evidence type="ECO:0000256" key="3">
    <source>
        <dbReference type="ARBA" id="ARBA00008896"/>
    </source>
</evidence>
<dbReference type="InterPro" id="IPR011059">
    <property type="entry name" value="Metal-dep_hydrolase_composite"/>
</dbReference>
<gene>
    <name evidence="15" type="ORF">Cfor_04132</name>
</gene>
<keyword evidence="7" id="KW-0378">Hydrolase</keyword>
<feature type="domain" description="Aspartate/ornithine carbamoyltransferase carbamoyl-P binding" evidence="14">
    <location>
        <begin position="488"/>
        <end position="630"/>
    </location>
</feature>
<protein>
    <recommendedName>
        <fullName evidence="4">aspartate carbamoyltransferase</fullName>
        <ecNumber evidence="4">2.1.3.2</ecNumber>
    </recommendedName>
</protein>
<dbReference type="InterPro" id="IPR032466">
    <property type="entry name" value="Metal_Hydrolase"/>
</dbReference>
<dbReference type="GO" id="GO:0004070">
    <property type="term" value="F:aspartate carbamoyltransferase activity"/>
    <property type="evidence" value="ECO:0007669"/>
    <property type="project" value="UniProtKB-EC"/>
</dbReference>
<dbReference type="PANTHER" id="PTHR45753">
    <property type="entry name" value="ORNITHINE CARBAMOYLTRANSFERASE, MITOCHONDRIAL"/>
    <property type="match status" value="1"/>
</dbReference>
<dbReference type="AlphaFoldDB" id="A0A6L2PQR4"/>
<dbReference type="SUPFAM" id="SSF51556">
    <property type="entry name" value="Metallo-dependent hydrolases"/>
    <property type="match status" value="1"/>
</dbReference>
<dbReference type="InterPro" id="IPR006132">
    <property type="entry name" value="Asp/Orn_carbamoyltranf_P-bd"/>
</dbReference>
<dbReference type="GO" id="GO:0044205">
    <property type="term" value="P:'de novo' UMP biosynthetic process"/>
    <property type="evidence" value="ECO:0007669"/>
    <property type="project" value="UniProtKB-UniPathway"/>
</dbReference>
<evidence type="ECO:0000256" key="2">
    <source>
        <dbReference type="ARBA" id="ARBA00004852"/>
    </source>
</evidence>
<dbReference type="InterPro" id="IPR006130">
    <property type="entry name" value="Asp/Orn_carbamoylTrfase"/>
</dbReference>
<dbReference type="EC" id="2.1.3.2" evidence="4"/>
<feature type="domain" description="Aspartate/ornithine carbamoyltransferase Asp/Orn-binding" evidence="12">
    <location>
        <begin position="637"/>
        <end position="785"/>
    </location>
</feature>
<evidence type="ECO:0000256" key="4">
    <source>
        <dbReference type="ARBA" id="ARBA00013008"/>
    </source>
</evidence>
<comment type="similarity">
    <text evidence="3">Belongs to the aspartate/ornithine carbamoyltransferase superfamily. ATCase family.</text>
</comment>
<accession>A0A6L2PQR4</accession>
<dbReference type="InterPro" id="IPR036914">
    <property type="entry name" value="MGS-like_dom_sf"/>
</dbReference>
<dbReference type="HAMAP" id="MF_00001">
    <property type="entry name" value="Asp_carb_tr"/>
    <property type="match status" value="1"/>
</dbReference>
<dbReference type="Pfam" id="PF01979">
    <property type="entry name" value="Amidohydro_1"/>
    <property type="match status" value="1"/>
</dbReference>
<dbReference type="UniPathway" id="UPA00070">
    <property type="reaction ID" value="UER00116"/>
</dbReference>
<dbReference type="SUPFAM" id="SSF51338">
    <property type="entry name" value="Composite domain of metallo-dependent hydrolases"/>
    <property type="match status" value="1"/>
</dbReference>
<comment type="caution">
    <text evidence="15">The sequence shown here is derived from an EMBL/GenBank/DDBJ whole genome shotgun (WGS) entry which is preliminary data.</text>
</comment>
<dbReference type="PRINTS" id="PR00100">
    <property type="entry name" value="AOTCASE"/>
</dbReference>
<evidence type="ECO:0000256" key="1">
    <source>
        <dbReference type="ARBA" id="ARBA00001947"/>
    </source>
</evidence>
<dbReference type="PANTHER" id="PTHR45753:SF6">
    <property type="entry name" value="ASPARTATE CARBAMOYLTRANSFERASE"/>
    <property type="match status" value="1"/>
</dbReference>
<keyword evidence="16" id="KW-1185">Reference proteome</keyword>
<dbReference type="PRINTS" id="PR00101">
    <property type="entry name" value="ATCASE"/>
</dbReference>
<evidence type="ECO:0000259" key="13">
    <source>
        <dbReference type="Pfam" id="PF01979"/>
    </source>
</evidence>
<dbReference type="GO" id="GO:0006520">
    <property type="term" value="P:amino acid metabolic process"/>
    <property type="evidence" value="ECO:0007669"/>
    <property type="project" value="InterPro"/>
</dbReference>
<name>A0A6L2PQR4_COPFO</name>
<dbReference type="PROSITE" id="PS00097">
    <property type="entry name" value="CARBAMOYLTRANSFERASE"/>
    <property type="match status" value="1"/>
</dbReference>
<dbReference type="PROSITE" id="PS00483">
    <property type="entry name" value="DIHYDROOROTASE_2"/>
    <property type="match status" value="1"/>
</dbReference>
<organism evidence="15 16">
    <name type="scientific">Coptotermes formosanus</name>
    <name type="common">Formosan subterranean termite</name>
    <dbReference type="NCBI Taxonomy" id="36987"/>
    <lineage>
        <taxon>Eukaryota</taxon>
        <taxon>Metazoa</taxon>
        <taxon>Ecdysozoa</taxon>
        <taxon>Arthropoda</taxon>
        <taxon>Hexapoda</taxon>
        <taxon>Insecta</taxon>
        <taxon>Pterygota</taxon>
        <taxon>Neoptera</taxon>
        <taxon>Polyneoptera</taxon>
        <taxon>Dictyoptera</taxon>
        <taxon>Blattodea</taxon>
        <taxon>Blattoidea</taxon>
        <taxon>Termitoidae</taxon>
        <taxon>Rhinotermitidae</taxon>
        <taxon>Coptotermes</taxon>
    </lineage>
</organism>
<dbReference type="NCBIfam" id="TIGR00670">
    <property type="entry name" value="asp_carb_tr"/>
    <property type="match status" value="1"/>
</dbReference>
<evidence type="ECO:0000256" key="5">
    <source>
        <dbReference type="ARBA" id="ARBA00022679"/>
    </source>
</evidence>
<comment type="pathway">
    <text evidence="2">Pyrimidine metabolism; UMP biosynthesis via de novo pathway; (S)-dihydroorotate from bicarbonate: step 2/3.</text>
</comment>
<dbReference type="Pfam" id="PF00185">
    <property type="entry name" value="OTCace"/>
    <property type="match status" value="1"/>
</dbReference>
<keyword evidence="8" id="KW-0665">Pyrimidine biosynthesis</keyword>
<dbReference type="GO" id="GO:0006207">
    <property type="term" value="P:'de novo' pyrimidine nucleobase biosynthetic process"/>
    <property type="evidence" value="ECO:0007669"/>
    <property type="project" value="InterPro"/>
</dbReference>
<evidence type="ECO:0000259" key="12">
    <source>
        <dbReference type="Pfam" id="PF00185"/>
    </source>
</evidence>
<evidence type="ECO:0000256" key="11">
    <source>
        <dbReference type="SAM" id="MobiDB-lite"/>
    </source>
</evidence>
<reference evidence="16" key="1">
    <citation type="submission" date="2020-01" db="EMBL/GenBank/DDBJ databases">
        <title>Draft genome sequence of the Termite Coptotermes fromosanus.</title>
        <authorList>
            <person name="Itakura S."/>
            <person name="Yosikawa Y."/>
            <person name="Umezawa K."/>
        </authorList>
    </citation>
    <scope>NUCLEOTIDE SEQUENCE [LARGE SCALE GENOMIC DNA]</scope>
</reference>
<dbReference type="InterPro" id="IPR036901">
    <property type="entry name" value="Asp/Orn_carbamoylTrfase_sf"/>
</dbReference>
<evidence type="ECO:0000313" key="16">
    <source>
        <dbReference type="Proteomes" id="UP000502823"/>
    </source>
</evidence>
<dbReference type="Pfam" id="PF02729">
    <property type="entry name" value="OTCace_N"/>
    <property type="match status" value="1"/>
</dbReference>
<dbReference type="Gene3D" id="3.40.50.1370">
    <property type="entry name" value="Aspartate/ornithine carbamoyltransferase"/>
    <property type="match status" value="2"/>
</dbReference>
<dbReference type="GO" id="GO:0016597">
    <property type="term" value="F:amino acid binding"/>
    <property type="evidence" value="ECO:0007669"/>
    <property type="project" value="InterPro"/>
</dbReference>
<dbReference type="InterPro" id="IPR002195">
    <property type="entry name" value="Dihydroorotase_CS"/>
</dbReference>
<dbReference type="Gene3D" id="3.40.50.1380">
    <property type="entry name" value="Methylglyoxal synthase-like domain"/>
    <property type="match status" value="1"/>
</dbReference>
<feature type="region of interest" description="Disordered" evidence="11">
    <location>
        <begin position="368"/>
        <end position="403"/>
    </location>
</feature>
<dbReference type="Gene3D" id="3.20.20.140">
    <property type="entry name" value="Metal-dependent hydrolases"/>
    <property type="match status" value="1"/>
</dbReference>
<dbReference type="FunFam" id="3.40.50.1370:FF:000002">
    <property type="entry name" value="Aspartate carbamoyltransferase 2"/>
    <property type="match status" value="1"/>
</dbReference>
<evidence type="ECO:0000256" key="7">
    <source>
        <dbReference type="ARBA" id="ARBA00022801"/>
    </source>
</evidence>
<evidence type="ECO:0000256" key="6">
    <source>
        <dbReference type="ARBA" id="ARBA00022723"/>
    </source>
</evidence>
<keyword evidence="5" id="KW-0808">Transferase</keyword>
<dbReference type="InterPro" id="IPR006680">
    <property type="entry name" value="Amidohydro-rel"/>
</dbReference>
<dbReference type="NCBIfam" id="NF002032">
    <property type="entry name" value="PRK00856.1"/>
    <property type="match status" value="1"/>
</dbReference>
<dbReference type="EMBL" id="BLKM01000508">
    <property type="protein sequence ID" value="GFG34929.1"/>
    <property type="molecule type" value="Genomic_DNA"/>
</dbReference>
<comment type="cofactor">
    <cofactor evidence="1">
        <name>Zn(2+)</name>
        <dbReference type="ChEBI" id="CHEBI:29105"/>
    </cofactor>
</comment>
<dbReference type="InParanoid" id="A0A6L2PQR4"/>
<dbReference type="GO" id="GO:0016812">
    <property type="term" value="F:hydrolase activity, acting on carbon-nitrogen (but not peptide) bonds, in cyclic amides"/>
    <property type="evidence" value="ECO:0007669"/>
    <property type="project" value="InterPro"/>
</dbReference>
<dbReference type="SUPFAM" id="SSF53671">
    <property type="entry name" value="Aspartate/ornithine carbamoyltransferase"/>
    <property type="match status" value="1"/>
</dbReference>
<comment type="catalytic activity">
    <reaction evidence="10">
        <text>carbamoyl phosphate + L-aspartate = N-carbamoyl-L-aspartate + phosphate + H(+)</text>
        <dbReference type="Rhea" id="RHEA:20013"/>
        <dbReference type="ChEBI" id="CHEBI:15378"/>
        <dbReference type="ChEBI" id="CHEBI:29991"/>
        <dbReference type="ChEBI" id="CHEBI:32814"/>
        <dbReference type="ChEBI" id="CHEBI:43474"/>
        <dbReference type="ChEBI" id="CHEBI:58228"/>
        <dbReference type="EC" id="2.1.3.2"/>
    </reaction>
</comment>
<dbReference type="GO" id="GO:0046872">
    <property type="term" value="F:metal ion binding"/>
    <property type="evidence" value="ECO:0007669"/>
    <property type="project" value="UniProtKB-KW"/>
</dbReference>
<sequence>MRNGGARRVSSFMTHGYRTRRLAVDYSVPLITDVKCTKMLVLALRSIGRAPCMKTHTDCMTSRQMVKLPGFIDVHVHVREPGATHKEDFASGTAAALAGGITMILAMPNTNPSVVDQQTFSLVKEHFDSWPRKYPLCVHAESQTTAAVLLLATLHSRPIHICHVARKEEIQIIRAAKERGLPVTCEVCPHHLFLSQKDLDRLGPKRGSVRPVLGTEEDQQALWDNLDIIDVFATDHAPHTVEEKTSEKAPPGFPGLETILPLLLTAIHEEKLTLEDLIDKFHRNPRRIFNLPEQPHTYVEVDMEEEWVLPEAMPYSKSRWTPFAGMKVRGAVHRVVVRGEVAYVDGQVLVPPGFGQDVREWQSKKQLFPSHQAPSGLDVSRPPSSLDGPMSPGESAARVHVKDVDRHRTDDVWEGDNDLYSKLLCDTNLRTGSHLTPELDLKEYMKLQPGARCVSPVLFATTGRHKSDSNPNLYIPSVTIGSHALTGQHILSVNTFTKDQLNDIFNLAQTFRVFVQKERPLDHILKGKVMASVFYEVSTRTSCSFSAAMQRLGGRVISMDESSSSVKKGETLEDSIAVMAGYADVVVLRHPEPGAVSRAANYCRKPLINAGDGIGEHPTQALLDVFTIREEIGTVNGLTITMVGDLKHGRTVHSLARLLTLYNVQIRYVSPPNLGMPNHIVHFLASKGISQEKFEGLQEALPETDVLYMTRIQRERFASQEEYESACGLFVMTPQLMTWAKRRMVVMHPLPRVFEISPELDSDPRAAYFRQAECGMYVRMALLAMVLGKC</sequence>
<evidence type="ECO:0000256" key="8">
    <source>
        <dbReference type="ARBA" id="ARBA00022975"/>
    </source>
</evidence>
<dbReference type="PROSITE" id="PS00482">
    <property type="entry name" value="DIHYDROOROTASE_1"/>
    <property type="match status" value="1"/>
</dbReference>
<feature type="domain" description="Amidohydrolase-related" evidence="13">
    <location>
        <begin position="68"/>
        <end position="113"/>
    </location>
</feature>